<dbReference type="Gene3D" id="3.40.50.2000">
    <property type="entry name" value="Glycogen Phosphorylase B"/>
    <property type="match status" value="2"/>
</dbReference>
<proteinExistence type="predicted"/>
<dbReference type="GO" id="GO:0016757">
    <property type="term" value="F:glycosyltransferase activity"/>
    <property type="evidence" value="ECO:0007669"/>
    <property type="project" value="InterPro"/>
</dbReference>
<dbReference type="EMBL" id="FNFP01000001">
    <property type="protein sequence ID" value="SDJ85853.1"/>
    <property type="molecule type" value="Genomic_DNA"/>
</dbReference>
<dbReference type="AlphaFoldDB" id="A0A1G8X5M5"/>
<dbReference type="InterPro" id="IPR050194">
    <property type="entry name" value="Glycosyltransferase_grp1"/>
</dbReference>
<evidence type="ECO:0000313" key="3">
    <source>
        <dbReference type="EMBL" id="SDJ85853.1"/>
    </source>
</evidence>
<name>A0A1G8X5M5_9FIRM</name>
<dbReference type="CDD" id="cd03808">
    <property type="entry name" value="GT4_CapM-like"/>
    <property type="match status" value="1"/>
</dbReference>
<protein>
    <submittedName>
        <fullName evidence="3">Glycosyltransferase involved in cell wall bisynthesis</fullName>
    </submittedName>
</protein>
<dbReference type="STRING" id="393762.SAMN05660472_00124"/>
<feature type="domain" description="Glycosyl transferase family 1" evidence="1">
    <location>
        <begin position="189"/>
        <end position="354"/>
    </location>
</feature>
<dbReference type="Pfam" id="PF13477">
    <property type="entry name" value="Glyco_trans_4_2"/>
    <property type="match status" value="1"/>
</dbReference>
<gene>
    <name evidence="3" type="ORF">SAMN05660472_00124</name>
</gene>
<dbReference type="InterPro" id="IPR001296">
    <property type="entry name" value="Glyco_trans_1"/>
</dbReference>
<dbReference type="PANTHER" id="PTHR45947">
    <property type="entry name" value="SULFOQUINOVOSYL TRANSFERASE SQD2"/>
    <property type="match status" value="1"/>
</dbReference>
<accession>A0A1G8X5M5</accession>
<dbReference type="PANTHER" id="PTHR45947:SF3">
    <property type="entry name" value="SULFOQUINOVOSYL TRANSFERASE SQD2"/>
    <property type="match status" value="1"/>
</dbReference>
<dbReference type="InterPro" id="IPR028098">
    <property type="entry name" value="Glyco_trans_4-like_N"/>
</dbReference>
<dbReference type="RefSeq" id="WP_090548821.1">
    <property type="nucleotide sequence ID" value="NZ_FNFP01000001.1"/>
</dbReference>
<dbReference type="OrthoDB" id="9795068at2"/>
<evidence type="ECO:0000259" key="2">
    <source>
        <dbReference type="Pfam" id="PF13477"/>
    </source>
</evidence>
<feature type="domain" description="Glycosyltransferase subfamily 4-like N-terminal" evidence="2">
    <location>
        <begin position="15"/>
        <end position="141"/>
    </location>
</feature>
<sequence length="382" mass="43032">MKKIVHVFTVSMSVIFLEGLYEKLKSKGYELIVICSDGEEVRHQERLGNVKYYPVNMSRGINPIKDLSALIKIISILKKEKPLIVHGHTPKGGILAMMAAKLLKIKHRPYHLHGLKYPSEVGAKRLIIKWMEKMTISLSTKVFAVSNSLKEFAIASGLGSNLKIMVLLNGSVKGIDIKDSEEIRKNKEQTAIRLGIKKNEVTIGFVGRITEEKGIFELLKAYKRLIGSKQNIGLILCGPTEIKNSQNSVVFDEIRELPNVQYFGQVHNPLEYMVCCDIFVLPSWREGFGLVNIEANSVGLPVITTDIVGCKDSIEDQKTGILIESNNVCDLIDALELLIEDPALRKEMGQNGIQRVRDLYDRNKIWNTLLEEYERMIKAVKA</sequence>
<organism evidence="3 4">
    <name type="scientific">Natronincola ferrireducens</name>
    <dbReference type="NCBI Taxonomy" id="393762"/>
    <lineage>
        <taxon>Bacteria</taxon>
        <taxon>Bacillati</taxon>
        <taxon>Bacillota</taxon>
        <taxon>Clostridia</taxon>
        <taxon>Peptostreptococcales</taxon>
        <taxon>Natronincolaceae</taxon>
        <taxon>Natronincola</taxon>
    </lineage>
</organism>
<keyword evidence="4" id="KW-1185">Reference proteome</keyword>
<dbReference type="Pfam" id="PF00534">
    <property type="entry name" value="Glycos_transf_1"/>
    <property type="match status" value="1"/>
</dbReference>
<dbReference type="SUPFAM" id="SSF53756">
    <property type="entry name" value="UDP-Glycosyltransferase/glycogen phosphorylase"/>
    <property type="match status" value="1"/>
</dbReference>
<evidence type="ECO:0000313" key="4">
    <source>
        <dbReference type="Proteomes" id="UP000198718"/>
    </source>
</evidence>
<dbReference type="Proteomes" id="UP000198718">
    <property type="component" value="Unassembled WGS sequence"/>
</dbReference>
<evidence type="ECO:0000259" key="1">
    <source>
        <dbReference type="Pfam" id="PF00534"/>
    </source>
</evidence>
<keyword evidence="3" id="KW-0808">Transferase</keyword>
<reference evidence="3 4" key="1">
    <citation type="submission" date="2016-10" db="EMBL/GenBank/DDBJ databases">
        <authorList>
            <person name="de Groot N.N."/>
        </authorList>
    </citation>
    <scope>NUCLEOTIDE SEQUENCE [LARGE SCALE GENOMIC DNA]</scope>
    <source>
        <strain evidence="3 4">DSM 18346</strain>
    </source>
</reference>